<gene>
    <name evidence="2" type="ORF">ACFWOQ_24085</name>
</gene>
<keyword evidence="3" id="KW-1185">Reference proteome</keyword>
<evidence type="ECO:0000313" key="2">
    <source>
        <dbReference type="EMBL" id="MFD4825651.1"/>
    </source>
</evidence>
<sequence length="36" mass="4185">MPWAEYGTKSLNPYHLANLLHDFGISPVNHRFENSK</sequence>
<dbReference type="EMBL" id="JBHXKZ010000021">
    <property type="protein sequence ID" value="MFD4825651.1"/>
    <property type="molecule type" value="Genomic_DNA"/>
</dbReference>
<evidence type="ECO:0000313" key="3">
    <source>
        <dbReference type="Proteomes" id="UP001598352"/>
    </source>
</evidence>
<evidence type="ECO:0000259" key="1">
    <source>
        <dbReference type="Pfam" id="PF12307"/>
    </source>
</evidence>
<reference evidence="2 3" key="1">
    <citation type="submission" date="2024-09" db="EMBL/GenBank/DDBJ databases">
        <title>The Natural Products Discovery Center: Release of the First 8490 Sequenced Strains for Exploring Actinobacteria Biosynthetic Diversity.</title>
        <authorList>
            <person name="Kalkreuter E."/>
            <person name="Kautsar S.A."/>
            <person name="Yang D."/>
            <person name="Bader C.D."/>
            <person name="Teijaro C.N."/>
            <person name="Fluegel L."/>
            <person name="Davis C.M."/>
            <person name="Simpson J.R."/>
            <person name="Lauterbach L."/>
            <person name="Steele A.D."/>
            <person name="Gui C."/>
            <person name="Meng S."/>
            <person name="Li G."/>
            <person name="Viehrig K."/>
            <person name="Ye F."/>
            <person name="Su P."/>
            <person name="Kiefer A.F."/>
            <person name="Nichols A."/>
            <person name="Cepeda A.J."/>
            <person name="Yan W."/>
            <person name="Fan B."/>
            <person name="Jiang Y."/>
            <person name="Adhikari A."/>
            <person name="Zheng C.-J."/>
            <person name="Schuster L."/>
            <person name="Cowan T.M."/>
            <person name="Smanski M.J."/>
            <person name="Chevrette M.G."/>
            <person name="De Carvalho L.P.S."/>
            <person name="Shen B."/>
        </authorList>
    </citation>
    <scope>NUCLEOTIDE SEQUENCE [LARGE SCALE GENOMIC DNA]</scope>
    <source>
        <strain evidence="2 3">NPDC058428</strain>
    </source>
</reference>
<dbReference type="RefSeq" id="WP_382775717.1">
    <property type="nucleotide sequence ID" value="NZ_JBHXKZ010000021.1"/>
</dbReference>
<dbReference type="InterPro" id="IPR022081">
    <property type="entry name" value="DUF3631"/>
</dbReference>
<dbReference type="Pfam" id="PF12307">
    <property type="entry name" value="DUF3631"/>
    <property type="match status" value="1"/>
</dbReference>
<protein>
    <submittedName>
        <fullName evidence="2">DUF3631 domain-containing protein</fullName>
    </submittedName>
</protein>
<dbReference type="Proteomes" id="UP001598352">
    <property type="component" value="Unassembled WGS sequence"/>
</dbReference>
<comment type="caution">
    <text evidence="2">The sequence shown here is derived from an EMBL/GenBank/DDBJ whole genome shotgun (WGS) entry which is preliminary data.</text>
</comment>
<proteinExistence type="predicted"/>
<accession>A0ABW6F534</accession>
<organism evidence="2 3">
    <name type="scientific">Streptomyces rubiginosohelvolus</name>
    <dbReference type="NCBI Taxonomy" id="67362"/>
    <lineage>
        <taxon>Bacteria</taxon>
        <taxon>Bacillati</taxon>
        <taxon>Actinomycetota</taxon>
        <taxon>Actinomycetes</taxon>
        <taxon>Kitasatosporales</taxon>
        <taxon>Streptomycetaceae</taxon>
        <taxon>Streptomyces</taxon>
    </lineage>
</organism>
<name>A0ABW6F534_9ACTN</name>
<feature type="domain" description="DUF3631" evidence="1">
    <location>
        <begin position="1"/>
        <end position="35"/>
    </location>
</feature>